<keyword evidence="3" id="KW-1185">Reference proteome</keyword>
<proteinExistence type="predicted"/>
<keyword evidence="1" id="KW-0472">Membrane</keyword>
<dbReference type="AlphaFoldDB" id="A0A0F6YL45"/>
<feature type="transmembrane region" description="Helical" evidence="1">
    <location>
        <begin position="40"/>
        <end position="59"/>
    </location>
</feature>
<name>A0A0F6YL45_9BACT</name>
<keyword evidence="1" id="KW-0812">Transmembrane</keyword>
<dbReference type="KEGG" id="samy:DB32_006050"/>
<keyword evidence="1" id="KW-1133">Transmembrane helix</keyword>
<accession>A0A0F6YL45</accession>
<evidence type="ECO:0000256" key="1">
    <source>
        <dbReference type="SAM" id="Phobius"/>
    </source>
</evidence>
<sequence>MIEMDKIKALLTWQAVTLVLGGGVLFTLIAIFAPPESRTLLLGANGLIATLIGIALRSGGGDGGAPPAAPLLMLLGAIALGGVVSGCGASPLRQHAIAARMTMATLAGADVAIEGATRTMLERCPGDDGDARTQCIDDVERAMVPVSAARDALIAPAHAYRDAVLASGGEETPGLVDYLDVIASSVARDLDPVLEALRALGVPVPSVPFPGGAR</sequence>
<feature type="transmembrane region" description="Helical" evidence="1">
    <location>
        <begin position="12"/>
        <end position="33"/>
    </location>
</feature>
<organism evidence="2 3">
    <name type="scientific">Sandaracinus amylolyticus</name>
    <dbReference type="NCBI Taxonomy" id="927083"/>
    <lineage>
        <taxon>Bacteria</taxon>
        <taxon>Pseudomonadati</taxon>
        <taxon>Myxococcota</taxon>
        <taxon>Polyangia</taxon>
        <taxon>Polyangiales</taxon>
        <taxon>Sandaracinaceae</taxon>
        <taxon>Sandaracinus</taxon>
    </lineage>
</organism>
<dbReference type="STRING" id="927083.DB32_006050"/>
<dbReference type="Proteomes" id="UP000034883">
    <property type="component" value="Chromosome"/>
</dbReference>
<dbReference type="EMBL" id="CP011125">
    <property type="protein sequence ID" value="AKF08901.1"/>
    <property type="molecule type" value="Genomic_DNA"/>
</dbReference>
<evidence type="ECO:0000313" key="2">
    <source>
        <dbReference type="EMBL" id="AKF08901.1"/>
    </source>
</evidence>
<evidence type="ECO:0000313" key="3">
    <source>
        <dbReference type="Proteomes" id="UP000034883"/>
    </source>
</evidence>
<gene>
    <name evidence="2" type="ORF">DB32_006050</name>
</gene>
<feature type="transmembrane region" description="Helical" evidence="1">
    <location>
        <begin position="71"/>
        <end position="92"/>
    </location>
</feature>
<reference evidence="2 3" key="1">
    <citation type="submission" date="2015-03" db="EMBL/GenBank/DDBJ databases">
        <title>Genome assembly of Sandaracinus amylolyticus DSM 53668.</title>
        <authorList>
            <person name="Sharma G."/>
            <person name="Subramanian S."/>
        </authorList>
    </citation>
    <scope>NUCLEOTIDE SEQUENCE [LARGE SCALE GENOMIC DNA]</scope>
    <source>
        <strain evidence="2 3">DSM 53668</strain>
    </source>
</reference>
<protein>
    <submittedName>
        <fullName evidence="2">Uncharacterized protein</fullName>
    </submittedName>
</protein>